<dbReference type="InterPro" id="IPR000994">
    <property type="entry name" value="Pept_M24"/>
</dbReference>
<gene>
    <name evidence="4" type="ORF">g.4668</name>
</gene>
<evidence type="ECO:0000259" key="3">
    <source>
        <dbReference type="Pfam" id="PF00557"/>
    </source>
</evidence>
<sequence length="434" mass="48370">NKQHQNFSHNLCLSLSFSVKVEMADTEDNEKTIAEDLVVTKYKMTGDIVNRVLKEVVGKCTVGASVREICIHGDESLAEETGKVFKREKDLKKGIAFPTCLSVNNCICHFSPLHSEPDYVLKHNDVVKIEMAAHIDGFIAVVGHTIVLGASPDNKVTGRIADVMLATHFAAEAALRLVKDGNASSTIKETVQKIAEEFQCKALDRMSHPMKQFKMNAEKTVVQNLGDTPKSEQDKFEFATNKVYAMDIVISSGEGVGREVDTRVSVYKKTEEIYQLKLKASRNFYSEVTNKYGTMAFNLRNFEEEKKARLGVTECVNHKLVEPYPVLYERANEVVGQFKFTALLMPNGAHRITGLPFDIESFKSDLAISDPELKKILSSSANPKSNKKKNKKEIAKAGKEMVDDADGKVESGDSLEVGPSRNKEFNEIKMNHKK</sequence>
<evidence type="ECO:0000256" key="1">
    <source>
        <dbReference type="ARBA" id="ARBA00007319"/>
    </source>
</evidence>
<feature type="domain" description="Peptidase M24" evidence="3">
    <location>
        <begin position="43"/>
        <end position="208"/>
    </location>
</feature>
<dbReference type="PANTHER" id="PTHR10804">
    <property type="entry name" value="PROTEASE FAMILY M24 METHIONYL AMINOPEPTIDASE, AMINOPEPTIDASE P"/>
    <property type="match status" value="1"/>
</dbReference>
<accession>A0A1B6MBK2</accession>
<dbReference type="FunFam" id="1.10.10.10:FF:000029">
    <property type="entry name" value="Proliferation-associated 2G4, a"/>
    <property type="match status" value="1"/>
</dbReference>
<dbReference type="CDD" id="cd01089">
    <property type="entry name" value="PA2G4-like"/>
    <property type="match status" value="1"/>
</dbReference>
<evidence type="ECO:0000256" key="2">
    <source>
        <dbReference type="SAM" id="MobiDB-lite"/>
    </source>
</evidence>
<comment type="similarity">
    <text evidence="1">Belongs to the peptidase M24 family.</text>
</comment>
<proteinExistence type="inferred from homology"/>
<name>A0A1B6MBK2_9HEMI</name>
<dbReference type="Pfam" id="PF00557">
    <property type="entry name" value="Peptidase_M24"/>
    <property type="match status" value="1"/>
</dbReference>
<dbReference type="PANTHER" id="PTHR10804:SF11">
    <property type="entry name" value="PROLIFERATION-ASSOCIATED PROTEIN 2G4"/>
    <property type="match status" value="1"/>
</dbReference>
<feature type="compositionally biased region" description="Basic and acidic residues" evidence="2">
    <location>
        <begin position="421"/>
        <end position="434"/>
    </location>
</feature>
<reference evidence="4" key="1">
    <citation type="submission" date="2015-11" db="EMBL/GenBank/DDBJ databases">
        <title>De novo transcriptome assembly of four potential Pierce s Disease insect vectors from Arizona vineyards.</title>
        <authorList>
            <person name="Tassone E.E."/>
        </authorList>
    </citation>
    <scope>NUCLEOTIDE SEQUENCE</scope>
</reference>
<feature type="compositionally biased region" description="Basic and acidic residues" evidence="2">
    <location>
        <begin position="392"/>
        <end position="411"/>
    </location>
</feature>
<dbReference type="Gene3D" id="1.10.10.10">
    <property type="entry name" value="Winged helix-like DNA-binding domain superfamily/Winged helix DNA-binding domain"/>
    <property type="match status" value="1"/>
</dbReference>
<dbReference type="NCBIfam" id="TIGR00495">
    <property type="entry name" value="crvDNA_42K"/>
    <property type="match status" value="1"/>
</dbReference>
<organism evidence="4">
    <name type="scientific">Graphocephala atropunctata</name>
    <dbReference type="NCBI Taxonomy" id="36148"/>
    <lineage>
        <taxon>Eukaryota</taxon>
        <taxon>Metazoa</taxon>
        <taxon>Ecdysozoa</taxon>
        <taxon>Arthropoda</taxon>
        <taxon>Hexapoda</taxon>
        <taxon>Insecta</taxon>
        <taxon>Pterygota</taxon>
        <taxon>Neoptera</taxon>
        <taxon>Paraneoptera</taxon>
        <taxon>Hemiptera</taxon>
        <taxon>Auchenorrhyncha</taxon>
        <taxon>Membracoidea</taxon>
        <taxon>Cicadellidae</taxon>
        <taxon>Cicadellinae</taxon>
        <taxon>Cicadellini</taxon>
        <taxon>Graphocephala</taxon>
    </lineage>
</organism>
<dbReference type="InterPro" id="IPR036390">
    <property type="entry name" value="WH_DNA-bd_sf"/>
</dbReference>
<protein>
    <recommendedName>
        <fullName evidence="3">Peptidase M24 domain-containing protein</fullName>
    </recommendedName>
</protein>
<dbReference type="EMBL" id="GEBQ01006667">
    <property type="protein sequence ID" value="JAT33310.1"/>
    <property type="molecule type" value="Transcribed_RNA"/>
</dbReference>
<dbReference type="InterPro" id="IPR004545">
    <property type="entry name" value="PA2G4"/>
</dbReference>
<dbReference type="InterPro" id="IPR036005">
    <property type="entry name" value="Creatinase/aminopeptidase-like"/>
</dbReference>
<dbReference type="SUPFAM" id="SSF46785">
    <property type="entry name" value="Winged helix' DNA-binding domain"/>
    <property type="match status" value="1"/>
</dbReference>
<feature type="non-terminal residue" evidence="4">
    <location>
        <position position="1"/>
    </location>
</feature>
<feature type="region of interest" description="Disordered" evidence="2">
    <location>
        <begin position="378"/>
        <end position="434"/>
    </location>
</feature>
<dbReference type="InterPro" id="IPR036388">
    <property type="entry name" value="WH-like_DNA-bd_sf"/>
</dbReference>
<dbReference type="SUPFAM" id="SSF55920">
    <property type="entry name" value="Creatinase/aminopeptidase"/>
    <property type="match status" value="1"/>
</dbReference>
<dbReference type="AlphaFoldDB" id="A0A1B6MBK2"/>
<dbReference type="InterPro" id="IPR047113">
    <property type="entry name" value="PA2G4/ARX1"/>
</dbReference>
<dbReference type="Gene3D" id="3.90.230.10">
    <property type="entry name" value="Creatinase/methionine aminopeptidase superfamily"/>
    <property type="match status" value="1"/>
</dbReference>
<evidence type="ECO:0000313" key="4">
    <source>
        <dbReference type="EMBL" id="JAT33310.1"/>
    </source>
</evidence>